<dbReference type="Proteomes" id="UP001066276">
    <property type="component" value="Chromosome 9"/>
</dbReference>
<organism evidence="1 2">
    <name type="scientific">Pleurodeles waltl</name>
    <name type="common">Iberian ribbed newt</name>
    <dbReference type="NCBI Taxonomy" id="8319"/>
    <lineage>
        <taxon>Eukaryota</taxon>
        <taxon>Metazoa</taxon>
        <taxon>Chordata</taxon>
        <taxon>Craniata</taxon>
        <taxon>Vertebrata</taxon>
        <taxon>Euteleostomi</taxon>
        <taxon>Amphibia</taxon>
        <taxon>Batrachia</taxon>
        <taxon>Caudata</taxon>
        <taxon>Salamandroidea</taxon>
        <taxon>Salamandridae</taxon>
        <taxon>Pleurodelinae</taxon>
        <taxon>Pleurodeles</taxon>
    </lineage>
</organism>
<proteinExistence type="predicted"/>
<dbReference type="AlphaFoldDB" id="A0AAV7MLF2"/>
<accession>A0AAV7MLF2</accession>
<protein>
    <submittedName>
        <fullName evidence="1">Uncharacterized protein</fullName>
    </submittedName>
</protein>
<comment type="caution">
    <text evidence="1">The sequence shown here is derived from an EMBL/GenBank/DDBJ whole genome shotgun (WGS) entry which is preliminary data.</text>
</comment>
<name>A0AAV7MLF2_PLEWA</name>
<gene>
    <name evidence="1" type="ORF">NDU88_001410</name>
</gene>
<evidence type="ECO:0000313" key="1">
    <source>
        <dbReference type="EMBL" id="KAJ1103994.1"/>
    </source>
</evidence>
<keyword evidence="2" id="KW-1185">Reference proteome</keyword>
<evidence type="ECO:0000313" key="2">
    <source>
        <dbReference type="Proteomes" id="UP001066276"/>
    </source>
</evidence>
<reference evidence="1" key="1">
    <citation type="journal article" date="2022" name="bioRxiv">
        <title>Sequencing and chromosome-scale assembly of the giantPleurodeles waltlgenome.</title>
        <authorList>
            <person name="Brown T."/>
            <person name="Elewa A."/>
            <person name="Iarovenko S."/>
            <person name="Subramanian E."/>
            <person name="Araus A.J."/>
            <person name="Petzold A."/>
            <person name="Susuki M."/>
            <person name="Suzuki K.-i.T."/>
            <person name="Hayashi T."/>
            <person name="Toyoda A."/>
            <person name="Oliveira C."/>
            <person name="Osipova E."/>
            <person name="Leigh N.D."/>
            <person name="Simon A."/>
            <person name="Yun M.H."/>
        </authorList>
    </citation>
    <scope>NUCLEOTIDE SEQUENCE</scope>
    <source>
        <strain evidence="1">20211129_DDA</strain>
        <tissue evidence="1">Liver</tissue>
    </source>
</reference>
<sequence>MPELRGSVLRCIESLRLLFLDFSAVHLILWPELLGGVSRLIASRHLPFLDLWVARWAGVLIPGACWGFELLEERLAGSHFCSVRSLPCTGERRPLSPGTFLAKCTGWDIQCEQSLFLPRVLGFMSNYQKPSLKLTQKKDFRRSNDRYGTSVSPRNKDAVLTDSIFTSVEPGSSIGQTLVVRLRTDVSNNDDNTLGSSSSKTFNIPFVTH</sequence>
<dbReference type="EMBL" id="JANPWB010000013">
    <property type="protein sequence ID" value="KAJ1103994.1"/>
    <property type="molecule type" value="Genomic_DNA"/>
</dbReference>